<feature type="domain" description="PilZ" evidence="1">
    <location>
        <begin position="4"/>
        <end position="97"/>
    </location>
</feature>
<keyword evidence="3" id="KW-1185">Reference proteome</keyword>
<proteinExistence type="predicted"/>
<dbReference type="OrthoDB" id="370480at2"/>
<dbReference type="AlphaFoldDB" id="A0A1G9FZU3"/>
<dbReference type="STRING" id="246191.SAMN05660337_1774"/>
<accession>A0A1G9FZU3</accession>
<evidence type="ECO:0000259" key="1">
    <source>
        <dbReference type="Pfam" id="PF07238"/>
    </source>
</evidence>
<dbReference type="Pfam" id="PF07238">
    <property type="entry name" value="PilZ"/>
    <property type="match status" value="1"/>
</dbReference>
<sequence>MEQNKRRRTRIDVEFTVQLNKNGFSAIAETQNLSLKGILCTGVEGFAVGEKCEVLITLSEEVVIRIEGKVVRSDDSGLAVDFILLDEESFTHLHRVIQYNSTDADVIDGELTLPAFDA</sequence>
<dbReference type="SUPFAM" id="SSF141371">
    <property type="entry name" value="PilZ domain-like"/>
    <property type="match status" value="1"/>
</dbReference>
<reference evidence="3" key="1">
    <citation type="submission" date="2016-10" db="EMBL/GenBank/DDBJ databases">
        <authorList>
            <person name="Varghese N."/>
            <person name="Submissions S."/>
        </authorList>
    </citation>
    <scope>NUCLEOTIDE SEQUENCE [LARGE SCALE GENOMIC DNA]</scope>
    <source>
        <strain evidence="3">DSM 16995</strain>
    </source>
</reference>
<dbReference type="Proteomes" id="UP000199053">
    <property type="component" value="Unassembled WGS sequence"/>
</dbReference>
<name>A0A1G9FZU3_9BACT</name>
<dbReference type="GO" id="GO:0035438">
    <property type="term" value="F:cyclic-di-GMP binding"/>
    <property type="evidence" value="ECO:0007669"/>
    <property type="project" value="InterPro"/>
</dbReference>
<dbReference type="EMBL" id="FNGA01000002">
    <property type="protein sequence ID" value="SDK93914.1"/>
    <property type="molecule type" value="Genomic_DNA"/>
</dbReference>
<dbReference type="RefSeq" id="WP_092160181.1">
    <property type="nucleotide sequence ID" value="NZ_FNGA01000002.1"/>
</dbReference>
<evidence type="ECO:0000313" key="3">
    <source>
        <dbReference type="Proteomes" id="UP000199053"/>
    </source>
</evidence>
<organism evidence="2 3">
    <name type="scientific">Maridesulfovibrio ferrireducens</name>
    <dbReference type="NCBI Taxonomy" id="246191"/>
    <lineage>
        <taxon>Bacteria</taxon>
        <taxon>Pseudomonadati</taxon>
        <taxon>Thermodesulfobacteriota</taxon>
        <taxon>Desulfovibrionia</taxon>
        <taxon>Desulfovibrionales</taxon>
        <taxon>Desulfovibrionaceae</taxon>
        <taxon>Maridesulfovibrio</taxon>
    </lineage>
</organism>
<evidence type="ECO:0000313" key="2">
    <source>
        <dbReference type="EMBL" id="SDK93914.1"/>
    </source>
</evidence>
<gene>
    <name evidence="2" type="ORF">SAMN05660337_1774</name>
</gene>
<dbReference type="InterPro" id="IPR009875">
    <property type="entry name" value="PilZ_domain"/>
</dbReference>
<protein>
    <submittedName>
        <fullName evidence="2">PilZ domain-containing protein</fullName>
    </submittedName>
</protein>
<dbReference type="Gene3D" id="2.40.10.220">
    <property type="entry name" value="predicted glycosyltransferase like domains"/>
    <property type="match status" value="1"/>
</dbReference>